<organism evidence="1 2">
    <name type="scientific">Petrolisthes cinctipes</name>
    <name type="common">Flat porcelain crab</name>
    <dbReference type="NCBI Taxonomy" id="88211"/>
    <lineage>
        <taxon>Eukaryota</taxon>
        <taxon>Metazoa</taxon>
        <taxon>Ecdysozoa</taxon>
        <taxon>Arthropoda</taxon>
        <taxon>Crustacea</taxon>
        <taxon>Multicrustacea</taxon>
        <taxon>Malacostraca</taxon>
        <taxon>Eumalacostraca</taxon>
        <taxon>Eucarida</taxon>
        <taxon>Decapoda</taxon>
        <taxon>Pleocyemata</taxon>
        <taxon>Anomura</taxon>
        <taxon>Galatheoidea</taxon>
        <taxon>Porcellanidae</taxon>
        <taxon>Petrolisthes</taxon>
    </lineage>
</organism>
<proteinExistence type="predicted"/>
<reference evidence="1" key="1">
    <citation type="submission" date="2023-10" db="EMBL/GenBank/DDBJ databases">
        <title>Genome assemblies of two species of porcelain crab, Petrolisthes cinctipes and Petrolisthes manimaculis (Anomura: Porcellanidae).</title>
        <authorList>
            <person name="Angst P."/>
        </authorList>
    </citation>
    <scope>NUCLEOTIDE SEQUENCE</scope>
    <source>
        <strain evidence="1">PB745_01</strain>
        <tissue evidence="1">Gill</tissue>
    </source>
</reference>
<dbReference type="Proteomes" id="UP001286313">
    <property type="component" value="Unassembled WGS sequence"/>
</dbReference>
<dbReference type="AlphaFoldDB" id="A0AAE1BJG7"/>
<keyword evidence="2" id="KW-1185">Reference proteome</keyword>
<accession>A0AAE1BJG7</accession>
<sequence>MRTTHHLSDQLLQPLSLCIHITDSSMLHYHRSYLPYRLIIIHSTFLTHPASTPHIMPASPCLSDSHYACLTLPQHLTLCLSHPASATHIIPASPYLNTFHYAYLTLSEHLTLYLPHPA</sequence>
<name>A0AAE1BJG7_PETCI</name>
<protein>
    <submittedName>
        <fullName evidence="1">Uncharacterized protein</fullName>
    </submittedName>
</protein>
<evidence type="ECO:0000313" key="1">
    <source>
        <dbReference type="EMBL" id="KAK3851735.1"/>
    </source>
</evidence>
<evidence type="ECO:0000313" key="2">
    <source>
        <dbReference type="Proteomes" id="UP001286313"/>
    </source>
</evidence>
<gene>
    <name evidence="1" type="ORF">Pcinc_041641</name>
</gene>
<comment type="caution">
    <text evidence="1">The sequence shown here is derived from an EMBL/GenBank/DDBJ whole genome shotgun (WGS) entry which is preliminary data.</text>
</comment>
<dbReference type="EMBL" id="JAWQEG010007758">
    <property type="protein sequence ID" value="KAK3851735.1"/>
    <property type="molecule type" value="Genomic_DNA"/>
</dbReference>